<sequence>MVRLSRAFFVLSLFAASLSTPNVVTEAHNDITQKIRPQINTLKNDVSGFPASGLTAIHSDVQTLVSTVIAATEDIDIENAGSYGFGGGIVLLADIQGIMPTLFATFVNLGVQKNAFAAVSGGQALILSDLQSLNTSFSNYLDTLKGVSPFRLKLAWSGTTALITGGFTTAIAEYSS</sequence>
<feature type="signal peptide" evidence="1">
    <location>
        <begin position="1"/>
        <end position="19"/>
    </location>
</feature>
<proteinExistence type="predicted"/>
<evidence type="ECO:0000313" key="3">
    <source>
        <dbReference type="Proteomes" id="UP001219525"/>
    </source>
</evidence>
<keyword evidence="3" id="KW-1185">Reference proteome</keyword>
<evidence type="ECO:0000313" key="2">
    <source>
        <dbReference type="EMBL" id="KAJ7193262.1"/>
    </source>
</evidence>
<dbReference type="InterPro" id="IPR021054">
    <property type="entry name" value="Cell_wall_mannoprotein_1"/>
</dbReference>
<dbReference type="Pfam" id="PF12296">
    <property type="entry name" value="HsbA"/>
    <property type="match status" value="1"/>
</dbReference>
<feature type="chain" id="PRO_5042192423" evidence="1">
    <location>
        <begin position="20"/>
        <end position="176"/>
    </location>
</feature>
<keyword evidence="1" id="KW-0732">Signal</keyword>
<dbReference type="EMBL" id="JARJCW010000110">
    <property type="protein sequence ID" value="KAJ7193262.1"/>
    <property type="molecule type" value="Genomic_DNA"/>
</dbReference>
<dbReference type="AlphaFoldDB" id="A0AAD6UVY6"/>
<name>A0AAD6UVY6_9AGAR</name>
<evidence type="ECO:0000256" key="1">
    <source>
        <dbReference type="SAM" id="SignalP"/>
    </source>
</evidence>
<dbReference type="Proteomes" id="UP001219525">
    <property type="component" value="Unassembled WGS sequence"/>
</dbReference>
<organism evidence="2 3">
    <name type="scientific">Mycena pura</name>
    <dbReference type="NCBI Taxonomy" id="153505"/>
    <lineage>
        <taxon>Eukaryota</taxon>
        <taxon>Fungi</taxon>
        <taxon>Dikarya</taxon>
        <taxon>Basidiomycota</taxon>
        <taxon>Agaricomycotina</taxon>
        <taxon>Agaricomycetes</taxon>
        <taxon>Agaricomycetidae</taxon>
        <taxon>Agaricales</taxon>
        <taxon>Marasmiineae</taxon>
        <taxon>Mycenaceae</taxon>
        <taxon>Mycena</taxon>
    </lineage>
</organism>
<accession>A0AAD6UVY6</accession>
<reference evidence="2" key="1">
    <citation type="submission" date="2023-03" db="EMBL/GenBank/DDBJ databases">
        <title>Massive genome expansion in bonnet fungi (Mycena s.s.) driven by repeated elements and novel gene families across ecological guilds.</title>
        <authorList>
            <consortium name="Lawrence Berkeley National Laboratory"/>
            <person name="Harder C.B."/>
            <person name="Miyauchi S."/>
            <person name="Viragh M."/>
            <person name="Kuo A."/>
            <person name="Thoen E."/>
            <person name="Andreopoulos B."/>
            <person name="Lu D."/>
            <person name="Skrede I."/>
            <person name="Drula E."/>
            <person name="Henrissat B."/>
            <person name="Morin E."/>
            <person name="Kohler A."/>
            <person name="Barry K."/>
            <person name="LaButti K."/>
            <person name="Morin E."/>
            <person name="Salamov A."/>
            <person name="Lipzen A."/>
            <person name="Mereny Z."/>
            <person name="Hegedus B."/>
            <person name="Baldrian P."/>
            <person name="Stursova M."/>
            <person name="Weitz H."/>
            <person name="Taylor A."/>
            <person name="Grigoriev I.V."/>
            <person name="Nagy L.G."/>
            <person name="Martin F."/>
            <person name="Kauserud H."/>
        </authorList>
    </citation>
    <scope>NUCLEOTIDE SEQUENCE</scope>
    <source>
        <strain evidence="2">9144</strain>
    </source>
</reference>
<comment type="caution">
    <text evidence="2">The sequence shown here is derived from an EMBL/GenBank/DDBJ whole genome shotgun (WGS) entry which is preliminary data.</text>
</comment>
<protein>
    <submittedName>
        <fullName evidence="2">Uncharacterized protein</fullName>
    </submittedName>
</protein>
<gene>
    <name evidence="2" type="ORF">GGX14DRAFT_379412</name>
</gene>